<dbReference type="GeneID" id="76728428"/>
<gene>
    <name evidence="2" type="ORF">C1S78_026075</name>
    <name evidence="3" type="ORF">C1S78_26040</name>
</gene>
<sequence>MCDILSVDPKADEAALSGRMAELERVKARAAAQQARIAAELEARRVAAAAAGGPRVSRAALGSEVGLARRESPHRGERLMAMARILVADMPCTLAALESGVLSEHRAELITKEAECLSVLDRRLLDAELCSDPATLDGKGDAEITAEAKRIAYRLDQEAIVQRVRRAPAGRHVRFRPAGDGMATVSVRLPAAEGRAMHTALSDEAASTLASTLPGTTVPAGLGRTHDQIMADVMVQRVTGRNPVQSPVPVTANLVLSDETLLGGGSEPAHLEGYGPIPAEIARDLVVVGALDAQGAAAVRRLYAQPGTNKLVAMESKSRAFPKALARFIALRDQFCRTPYCNARIRHTDHIRPHAQHGPTSVHNGQGQCAHCNYVKEEPGWHAATTYDRHGRHTVTLTTPTGAVYTSTAPPTPDGLRIFTRDVHIARINPAA</sequence>
<keyword evidence="3" id="KW-0255">Endonuclease</keyword>
<dbReference type="Proteomes" id="UP000309231">
    <property type="component" value="Chromosome"/>
</dbReference>
<reference evidence="3" key="1">
    <citation type="submission" date="2018-01" db="EMBL/GenBank/DDBJ databases">
        <title>Comparative genomics of Mycobacterium mucogenicum and Mycobacterium neoaurum clade members emphasizing tRNA and non-coding RNA.</title>
        <authorList>
            <person name="Behra P.R.K."/>
            <person name="Pettersson B.M.F."/>
            <person name="Das S."/>
            <person name="Dasgupta S."/>
            <person name="Kirsebom L.A."/>
        </authorList>
    </citation>
    <scope>NUCLEOTIDE SEQUENCE</scope>
    <source>
        <strain evidence="3">DSM 44124</strain>
    </source>
</reference>
<evidence type="ECO:0000313" key="2">
    <source>
        <dbReference type="EMBL" id="QPG68844.1"/>
    </source>
</evidence>
<reference evidence="2 4" key="2">
    <citation type="journal article" date="2019" name="BMC Evol. Biol.">
        <title>Comparative genomics of Mycobacterium mucogenicum and Mycobacterium neoaurum clade members emphasizing tRNA and non-coding RNA.</title>
        <authorList>
            <person name="Behra P.R.K."/>
            <person name="Pettersson B.M.F."/>
            <person name="Das S."/>
            <person name="Dasgupta S."/>
            <person name="Kirsebom L.A."/>
        </authorList>
    </citation>
    <scope>NUCLEOTIDE SEQUENCE [LARGE SCALE GENOMIC DNA]</scope>
    <source>
        <strain evidence="2 4">DSM 44124</strain>
    </source>
</reference>
<proteinExistence type="predicted"/>
<reference evidence="2 4" key="3">
    <citation type="journal article" date="2019" name="Sci. Rep.">
        <title>Insight into the biology of Mycobacterium mucogenicum and Mycobacterium neoaurum clade members.</title>
        <authorList>
            <person name="Behra P.R.K."/>
            <person name="Pettersson B.M.F."/>
            <person name="Ramesh M."/>
            <person name="Dasgupta S."/>
            <person name="Kirsebom L.A."/>
        </authorList>
    </citation>
    <scope>NUCLEOTIDE SEQUENCE [LARGE SCALE GENOMIC DNA]</scope>
    <source>
        <strain evidence="2 4">DSM 44124</strain>
    </source>
</reference>
<evidence type="ECO:0000259" key="1">
    <source>
        <dbReference type="SMART" id="SM00507"/>
    </source>
</evidence>
<dbReference type="Pfam" id="PF02720">
    <property type="entry name" value="DUF222"/>
    <property type="match status" value="1"/>
</dbReference>
<feature type="domain" description="HNH nuclease" evidence="1">
    <location>
        <begin position="324"/>
        <end position="374"/>
    </location>
</feature>
<evidence type="ECO:0000313" key="4">
    <source>
        <dbReference type="Proteomes" id="UP000309231"/>
    </source>
</evidence>
<dbReference type="GO" id="GO:0004519">
    <property type="term" value="F:endonuclease activity"/>
    <property type="evidence" value="ECO:0007669"/>
    <property type="project" value="UniProtKB-KW"/>
</dbReference>
<evidence type="ECO:0000313" key="3">
    <source>
        <dbReference type="EMBL" id="TLH55373.1"/>
    </source>
</evidence>
<protein>
    <submittedName>
        <fullName evidence="2">DUF222 domain-containing protein</fullName>
    </submittedName>
    <submittedName>
        <fullName evidence="3">HNH endonuclease</fullName>
    </submittedName>
</protein>
<dbReference type="InterPro" id="IPR003615">
    <property type="entry name" value="HNH_nuc"/>
</dbReference>
<dbReference type="InterPro" id="IPR003870">
    <property type="entry name" value="DUF222"/>
</dbReference>
<dbReference type="CDD" id="cd00085">
    <property type="entry name" value="HNHc"/>
    <property type="match status" value="1"/>
</dbReference>
<dbReference type="AlphaFoldDB" id="A0A8H2JGB3"/>
<dbReference type="EMBL" id="CP062008">
    <property type="protein sequence ID" value="QPG68844.1"/>
    <property type="molecule type" value="Genomic_DNA"/>
</dbReference>
<keyword evidence="3" id="KW-0378">Hydrolase</keyword>
<dbReference type="EMBL" id="POTL01000001">
    <property type="protein sequence ID" value="TLH55373.1"/>
    <property type="molecule type" value="Genomic_DNA"/>
</dbReference>
<dbReference type="KEGG" id="mmuc:C1S78_026075"/>
<organism evidence="3">
    <name type="scientific">Mycolicibacterium mucogenicum DSM 44124</name>
    <dbReference type="NCBI Taxonomy" id="1226753"/>
    <lineage>
        <taxon>Bacteria</taxon>
        <taxon>Bacillati</taxon>
        <taxon>Actinomycetota</taxon>
        <taxon>Actinomycetes</taxon>
        <taxon>Mycobacteriales</taxon>
        <taxon>Mycobacteriaceae</taxon>
        <taxon>Mycolicibacterium</taxon>
    </lineage>
</organism>
<keyword evidence="4" id="KW-1185">Reference proteome</keyword>
<keyword evidence="3" id="KW-0540">Nuclease</keyword>
<dbReference type="SMART" id="SM00507">
    <property type="entry name" value="HNHc"/>
    <property type="match status" value="1"/>
</dbReference>
<name>A0A8H2JGB3_MYCMU</name>
<accession>A0A8H2JGB3</accession>
<dbReference type="RefSeq" id="WP_053855301.1">
    <property type="nucleotide sequence ID" value="NZ_ANBS01000033.1"/>
</dbReference>